<gene>
    <name evidence="1" type="ORF">M404DRAFT_299268</name>
</gene>
<dbReference type="InParanoid" id="A0A0C3NJ06"/>
<proteinExistence type="predicted"/>
<dbReference type="HOGENOM" id="CLU_2347554_0_0_1"/>
<reference evidence="2" key="2">
    <citation type="submission" date="2015-01" db="EMBL/GenBank/DDBJ databases">
        <title>Evolutionary Origins and Diversification of the Mycorrhizal Mutualists.</title>
        <authorList>
            <consortium name="DOE Joint Genome Institute"/>
            <consortium name="Mycorrhizal Genomics Consortium"/>
            <person name="Kohler A."/>
            <person name="Kuo A."/>
            <person name="Nagy L.G."/>
            <person name="Floudas D."/>
            <person name="Copeland A."/>
            <person name="Barry K.W."/>
            <person name="Cichocki N."/>
            <person name="Veneault-Fourrey C."/>
            <person name="LaButti K."/>
            <person name="Lindquist E.A."/>
            <person name="Lipzen A."/>
            <person name="Lundell T."/>
            <person name="Morin E."/>
            <person name="Murat C."/>
            <person name="Riley R."/>
            <person name="Ohm R."/>
            <person name="Sun H."/>
            <person name="Tunlid A."/>
            <person name="Henrissat B."/>
            <person name="Grigoriev I.V."/>
            <person name="Hibbett D.S."/>
            <person name="Martin F."/>
        </authorList>
    </citation>
    <scope>NUCLEOTIDE SEQUENCE [LARGE SCALE GENOMIC DNA]</scope>
    <source>
        <strain evidence="2">Marx 270</strain>
    </source>
</reference>
<protein>
    <submittedName>
        <fullName evidence="1">Uncharacterized protein</fullName>
    </submittedName>
</protein>
<reference evidence="1 2" key="1">
    <citation type="submission" date="2014-04" db="EMBL/GenBank/DDBJ databases">
        <authorList>
            <consortium name="DOE Joint Genome Institute"/>
            <person name="Kuo A."/>
            <person name="Kohler A."/>
            <person name="Costa M.D."/>
            <person name="Nagy L.G."/>
            <person name="Floudas D."/>
            <person name="Copeland A."/>
            <person name="Barry K.W."/>
            <person name="Cichocki N."/>
            <person name="Veneault-Fourrey C."/>
            <person name="LaButti K."/>
            <person name="Lindquist E.A."/>
            <person name="Lipzen A."/>
            <person name="Lundell T."/>
            <person name="Morin E."/>
            <person name="Murat C."/>
            <person name="Sun H."/>
            <person name="Tunlid A."/>
            <person name="Henrissat B."/>
            <person name="Grigoriev I.V."/>
            <person name="Hibbett D.S."/>
            <person name="Martin F."/>
            <person name="Nordberg H.P."/>
            <person name="Cantor M.N."/>
            <person name="Hua S.X."/>
        </authorList>
    </citation>
    <scope>NUCLEOTIDE SEQUENCE [LARGE SCALE GENOMIC DNA]</scope>
    <source>
        <strain evidence="1 2">Marx 270</strain>
    </source>
</reference>
<dbReference type="AlphaFoldDB" id="A0A0C3NJ06"/>
<dbReference type="EMBL" id="KN832062">
    <property type="protein sequence ID" value="KIN95670.1"/>
    <property type="molecule type" value="Genomic_DNA"/>
</dbReference>
<keyword evidence="2" id="KW-1185">Reference proteome</keyword>
<dbReference type="Proteomes" id="UP000054217">
    <property type="component" value="Unassembled WGS sequence"/>
</dbReference>
<organism evidence="1 2">
    <name type="scientific">Pisolithus tinctorius Marx 270</name>
    <dbReference type="NCBI Taxonomy" id="870435"/>
    <lineage>
        <taxon>Eukaryota</taxon>
        <taxon>Fungi</taxon>
        <taxon>Dikarya</taxon>
        <taxon>Basidiomycota</taxon>
        <taxon>Agaricomycotina</taxon>
        <taxon>Agaricomycetes</taxon>
        <taxon>Agaricomycetidae</taxon>
        <taxon>Boletales</taxon>
        <taxon>Sclerodermatineae</taxon>
        <taxon>Pisolithaceae</taxon>
        <taxon>Pisolithus</taxon>
    </lineage>
</organism>
<evidence type="ECO:0000313" key="2">
    <source>
        <dbReference type="Proteomes" id="UP000054217"/>
    </source>
</evidence>
<accession>A0A0C3NJ06</accession>
<sequence length="97" mass="11291">MWWHRYGRTSPTDMARKRRQYYDMSLPRGNVRLIPPPPQPLRDVCLFTGVAPSHWTHPIRSLNCLALRLSVIFCGAQCQRTARGSFLGESSWIRFCN</sequence>
<name>A0A0C3NJ06_PISTI</name>
<evidence type="ECO:0000313" key="1">
    <source>
        <dbReference type="EMBL" id="KIN95670.1"/>
    </source>
</evidence>